<comment type="similarity">
    <text evidence="1">Belongs to the sulfotransferase 1 family.</text>
</comment>
<evidence type="ECO:0000256" key="2">
    <source>
        <dbReference type="ARBA" id="ARBA00022679"/>
    </source>
</evidence>
<dbReference type="PANTHER" id="PTHR11783">
    <property type="entry name" value="SULFOTRANSFERASE SULT"/>
    <property type="match status" value="1"/>
</dbReference>
<proteinExistence type="inferred from homology"/>
<dbReference type="AlphaFoldDB" id="A0A3M9XBB6"/>
<feature type="domain" description="Sulfotransferase" evidence="3">
    <location>
        <begin position="3"/>
        <end position="169"/>
    </location>
</feature>
<name>A0A3M9XBB6_9HYPH</name>
<gene>
    <name evidence="4" type="ORF">DNR46_14990</name>
</gene>
<dbReference type="Gene3D" id="3.40.50.300">
    <property type="entry name" value="P-loop containing nucleotide triphosphate hydrolases"/>
    <property type="match status" value="1"/>
</dbReference>
<reference evidence="4 5" key="1">
    <citation type="journal article" date="2018" name="Mol. Plant Microbe Interact.">
        <title>Taxonomically Different Co-Microsymbionts of a Relict Legume, Oxytropis popoviana, Have Complementary Sets of Symbiotic Genes and Together Increase the Efficiency of Plant Nodulation.</title>
        <authorList>
            <person name="Safronova V."/>
            <person name="Belimov A."/>
            <person name="Sazanova A."/>
            <person name="Chirak E."/>
            <person name="Verkhozina A."/>
            <person name="Kuznetsova I."/>
            <person name="Andronov E."/>
            <person name="Puhalsky J."/>
            <person name="Tikhonovich I."/>
        </authorList>
    </citation>
    <scope>NUCLEOTIDE SEQUENCE [LARGE SCALE GENOMIC DNA]</scope>
    <source>
        <strain evidence="4 5">Opo-235</strain>
    </source>
</reference>
<accession>A0A3M9XBB6</accession>
<evidence type="ECO:0000313" key="4">
    <source>
        <dbReference type="EMBL" id="RNJ45175.1"/>
    </source>
</evidence>
<protein>
    <recommendedName>
        <fullName evidence="3">Sulfotransferase domain-containing protein</fullName>
    </recommendedName>
</protein>
<dbReference type="SUPFAM" id="SSF52540">
    <property type="entry name" value="P-loop containing nucleoside triphosphate hydrolases"/>
    <property type="match status" value="1"/>
</dbReference>
<dbReference type="GO" id="GO:0008146">
    <property type="term" value="F:sulfotransferase activity"/>
    <property type="evidence" value="ECO:0007669"/>
    <property type="project" value="InterPro"/>
</dbReference>
<evidence type="ECO:0000256" key="1">
    <source>
        <dbReference type="ARBA" id="ARBA00005771"/>
    </source>
</evidence>
<dbReference type="EMBL" id="QKOD01000003">
    <property type="protein sequence ID" value="RNJ45175.1"/>
    <property type="molecule type" value="Genomic_DNA"/>
</dbReference>
<dbReference type="Proteomes" id="UP000275436">
    <property type="component" value="Unassembled WGS sequence"/>
</dbReference>
<comment type="caution">
    <text evidence="4">The sequence shown here is derived from an EMBL/GenBank/DDBJ whole genome shotgun (WGS) entry which is preliminary data.</text>
</comment>
<keyword evidence="2" id="KW-0808">Transferase</keyword>
<evidence type="ECO:0000313" key="5">
    <source>
        <dbReference type="Proteomes" id="UP000275436"/>
    </source>
</evidence>
<dbReference type="RefSeq" id="WP_123168241.1">
    <property type="nucleotide sequence ID" value="NZ_QKOD01000003.1"/>
</dbReference>
<dbReference type="InterPro" id="IPR000863">
    <property type="entry name" value="Sulfotransferase_dom"/>
</dbReference>
<dbReference type="InterPro" id="IPR027417">
    <property type="entry name" value="P-loop_NTPase"/>
</dbReference>
<organism evidence="4 5">
    <name type="scientific">Mesorhizobium japonicum</name>
    <dbReference type="NCBI Taxonomy" id="2066070"/>
    <lineage>
        <taxon>Bacteria</taxon>
        <taxon>Pseudomonadati</taxon>
        <taxon>Pseudomonadota</taxon>
        <taxon>Alphaproteobacteria</taxon>
        <taxon>Hyphomicrobiales</taxon>
        <taxon>Phyllobacteriaceae</taxon>
        <taxon>Mesorhizobium</taxon>
    </lineage>
</organism>
<sequence length="222" mass="24749">MLVWLASYPRSGNTFVRAILKECFDLGTHSLYGEGDGRAFATPELKEAVGYTSTGLTNQALIDHANSVGELVIVKTHELPLTSDKTIHIVRDGRSAIVSYFHFMAEVENFPVPLDNIVRGEVYAGSWSEHYLAWADRPDTLMLRYEDLVADPNECAYRLSEFLGKPVLKPFTKSFSELMTLMPAFFRKGSDLANIAEIVPSSDLFDRYHGTVMGELGYGSKV</sequence>
<dbReference type="Pfam" id="PF00685">
    <property type="entry name" value="Sulfotransfer_1"/>
    <property type="match status" value="1"/>
</dbReference>
<evidence type="ECO:0000259" key="3">
    <source>
        <dbReference type="Pfam" id="PF00685"/>
    </source>
</evidence>